<name>A0A4Y2KGM1_ARAVE</name>
<evidence type="ECO:0000313" key="3">
    <source>
        <dbReference type="Proteomes" id="UP000499080"/>
    </source>
</evidence>
<reference evidence="2 3" key="1">
    <citation type="journal article" date="2019" name="Sci. Rep.">
        <title>Orb-weaving spider Araneus ventricosus genome elucidates the spidroin gene catalogue.</title>
        <authorList>
            <person name="Kono N."/>
            <person name="Nakamura H."/>
            <person name="Ohtoshi R."/>
            <person name="Moran D.A.P."/>
            <person name="Shinohara A."/>
            <person name="Yoshida Y."/>
            <person name="Fujiwara M."/>
            <person name="Mori M."/>
            <person name="Tomita M."/>
            <person name="Arakawa K."/>
        </authorList>
    </citation>
    <scope>NUCLEOTIDE SEQUENCE [LARGE SCALE GENOMIC DNA]</scope>
</reference>
<protein>
    <submittedName>
        <fullName evidence="2">Uncharacterized protein</fullName>
    </submittedName>
</protein>
<sequence>MQLEFPSFPKSSGIPDEQHDSTSQHLAGEEFAQLTRHQTPQMQAQLHNEKYLQTIFSKMKTRHASI</sequence>
<proteinExistence type="predicted"/>
<dbReference type="Proteomes" id="UP000499080">
    <property type="component" value="Unassembled WGS sequence"/>
</dbReference>
<comment type="caution">
    <text evidence="2">The sequence shown here is derived from an EMBL/GenBank/DDBJ whole genome shotgun (WGS) entry which is preliminary data.</text>
</comment>
<feature type="region of interest" description="Disordered" evidence="1">
    <location>
        <begin position="1"/>
        <end position="43"/>
    </location>
</feature>
<dbReference type="AlphaFoldDB" id="A0A4Y2KGM1"/>
<evidence type="ECO:0000313" key="2">
    <source>
        <dbReference type="EMBL" id="GBN01455.1"/>
    </source>
</evidence>
<gene>
    <name evidence="2" type="ORF">AVEN_104432_1</name>
</gene>
<keyword evidence="3" id="KW-1185">Reference proteome</keyword>
<organism evidence="2 3">
    <name type="scientific">Araneus ventricosus</name>
    <name type="common">Orbweaver spider</name>
    <name type="synonym">Epeira ventricosa</name>
    <dbReference type="NCBI Taxonomy" id="182803"/>
    <lineage>
        <taxon>Eukaryota</taxon>
        <taxon>Metazoa</taxon>
        <taxon>Ecdysozoa</taxon>
        <taxon>Arthropoda</taxon>
        <taxon>Chelicerata</taxon>
        <taxon>Arachnida</taxon>
        <taxon>Araneae</taxon>
        <taxon>Araneomorphae</taxon>
        <taxon>Entelegynae</taxon>
        <taxon>Araneoidea</taxon>
        <taxon>Araneidae</taxon>
        <taxon>Araneus</taxon>
    </lineage>
</organism>
<accession>A0A4Y2KGM1</accession>
<evidence type="ECO:0000256" key="1">
    <source>
        <dbReference type="SAM" id="MobiDB-lite"/>
    </source>
</evidence>
<feature type="non-terminal residue" evidence="2">
    <location>
        <position position="66"/>
    </location>
</feature>
<dbReference type="EMBL" id="BGPR01272204">
    <property type="protein sequence ID" value="GBN01455.1"/>
    <property type="molecule type" value="Genomic_DNA"/>
</dbReference>